<dbReference type="CDD" id="cd01670">
    <property type="entry name" value="Death"/>
    <property type="match status" value="1"/>
</dbReference>
<dbReference type="Proteomes" id="UP001174909">
    <property type="component" value="Unassembled WGS sequence"/>
</dbReference>
<name>A0AA35X0C4_GEOBA</name>
<evidence type="ECO:0000313" key="2">
    <source>
        <dbReference type="EMBL" id="CAI8033370.1"/>
    </source>
</evidence>
<comment type="caution">
    <text evidence="2">The sequence shown here is derived from an EMBL/GenBank/DDBJ whole genome shotgun (WGS) entry which is preliminary data.</text>
</comment>
<gene>
    <name evidence="2" type="ORF">GBAR_LOCUS18822</name>
</gene>
<dbReference type="AlphaFoldDB" id="A0AA35X0C4"/>
<dbReference type="Gene3D" id="1.10.533.10">
    <property type="entry name" value="Death Domain, Fas"/>
    <property type="match status" value="1"/>
</dbReference>
<organism evidence="2 3">
    <name type="scientific">Geodia barretti</name>
    <name type="common">Barrett's horny sponge</name>
    <dbReference type="NCBI Taxonomy" id="519541"/>
    <lineage>
        <taxon>Eukaryota</taxon>
        <taxon>Metazoa</taxon>
        <taxon>Porifera</taxon>
        <taxon>Demospongiae</taxon>
        <taxon>Heteroscleromorpha</taxon>
        <taxon>Tetractinellida</taxon>
        <taxon>Astrophorina</taxon>
        <taxon>Geodiidae</taxon>
        <taxon>Geodia</taxon>
    </lineage>
</organism>
<reference evidence="2" key="1">
    <citation type="submission" date="2023-03" db="EMBL/GenBank/DDBJ databases">
        <authorList>
            <person name="Steffen K."/>
            <person name="Cardenas P."/>
        </authorList>
    </citation>
    <scope>NUCLEOTIDE SEQUENCE</scope>
</reference>
<protein>
    <recommendedName>
        <fullName evidence="4">Death domain-containing protein</fullName>
    </recommendedName>
</protein>
<feature type="region of interest" description="Disordered" evidence="1">
    <location>
        <begin position="59"/>
        <end position="81"/>
    </location>
</feature>
<evidence type="ECO:0000313" key="3">
    <source>
        <dbReference type="Proteomes" id="UP001174909"/>
    </source>
</evidence>
<keyword evidence="3" id="KW-1185">Reference proteome</keyword>
<dbReference type="EMBL" id="CASHTH010002661">
    <property type="protein sequence ID" value="CAI8033370.1"/>
    <property type="molecule type" value="Genomic_DNA"/>
</dbReference>
<sequence length="81" mass="9106">METHRTALRLDQGQLKKIEKENRDDLDDCLSETLSLWLNKNYNTERFGEPSWKLLAEAVGHPAGGNNPALSDDISMKHGGQ</sequence>
<evidence type="ECO:0008006" key="4">
    <source>
        <dbReference type="Google" id="ProtNLM"/>
    </source>
</evidence>
<dbReference type="InterPro" id="IPR011029">
    <property type="entry name" value="DEATH-like_dom_sf"/>
</dbReference>
<evidence type="ECO:0000256" key="1">
    <source>
        <dbReference type="SAM" id="MobiDB-lite"/>
    </source>
</evidence>
<proteinExistence type="predicted"/>
<accession>A0AA35X0C4</accession>